<dbReference type="Proteomes" id="UP000073923">
    <property type="component" value="Unassembled WGS sequence"/>
</dbReference>
<sequence>MEVVTADGGRLTIGTVETGSTVGIIDYSRRVTDDFGVTTVVQRGFARRLSVRLAVPFDDASALQRRLADLRATSAQWIADPRFAWLSPTGFYKDFDIDVAVRPLSFCTLSVEGLAETASVADPGGDPAPNGRRSTLQLLQPYTVTEAILTASSVAEDDAPAWSGVTGYIKGARVLRQHRVYEALIANKAADPLLAAGGQWLDTGPSKRWAPFDQALGTVAQADGLMTMRLETARIEGVALLDVTGATVRVQADGYDRTQAVTGGAVTFLDLGGKARVTVTIAGAGSVSVGTLLIGRVVALGTTEAAPTAGITDFSRKTVDDFGEVTIAKRGYAKRMTAKALIRTDALDIVANRIATVRALPSLWIGQDGLDCLTVYGFFRDFGIEAGAGVSKLSLSIEGLSAADKAAPLVSWPDIGDPNGTKPKDNADKTSENTAKDTAAVGGRDSQKFVSDFDRVQTDLKSALTDIGDINTDLTAALGKFDGVFETVELLTPSVFDVVRMFGTLNSYMRARTTLEGMPIGTVVVETREKTDSAVEDLKLLGARSLNGTAFSLDLTTVMVDAKTSLAQRFTQIEAKGAGDLNALASSLTTAITEGDNASATRLETLEVGAKGISAKVQSLQEAVIDGDDSLVRQLSTLKAANSLLATTISDLEEATVSGTNSVAKRVGVIESSLNTADTGVWARIGKAEQVIIANNTATLSKFEELNAAIYSPNGGVKATIADLVEATLTGDTSVAKRVSTIELSLNTADTGVWARIGTAEQAIVTQGRVFGERISTLEVGLNTPGTGVWARIGTAEQAITEQGRSFASRISVIEAGLNTPETGVWARVGSAEQAITTVNSALATFKQDVTASLDTPGTGLKAKVGLLLSATVDPQNGAEAKAVLALDSQGLVSGIVGTNNGTVSRISFKFSQTDFFRPDGTLLLRIGNASAGEDPNAVYMPNVVVDRLRADTVQSQHIQKGAASASRFAVLTQDASVARVATYQNIATVSFKKEEAGSYILVRTSLNCRSQDDLQFIVAMSVSLEGGGTYTVSSETNMVFDNTNSLARMPISPFALFSDPAVLAHVGYVAINISIRNTEVDNIPLIIAAGSLVEFVEVKGAMLGA</sequence>
<organism evidence="2 3">
    <name type="scientific">Sphingomonas yabuuchiae</name>
    <dbReference type="NCBI Taxonomy" id="172044"/>
    <lineage>
        <taxon>Bacteria</taxon>
        <taxon>Pseudomonadati</taxon>
        <taxon>Pseudomonadota</taxon>
        <taxon>Alphaproteobacteria</taxon>
        <taxon>Sphingomonadales</taxon>
        <taxon>Sphingomonadaceae</taxon>
        <taxon>Sphingomonas</taxon>
    </lineage>
</organism>
<gene>
    <name evidence="2" type="ORF">NS355_02335</name>
</gene>
<name>A0A147IYZ3_9SPHN</name>
<proteinExistence type="predicted"/>
<reference evidence="2 3" key="1">
    <citation type="journal article" date="2016" name="Front. Microbiol.">
        <title>Genomic Resource of Rice Seed Associated Bacteria.</title>
        <authorList>
            <person name="Midha S."/>
            <person name="Bansal K."/>
            <person name="Sharma S."/>
            <person name="Kumar N."/>
            <person name="Patil P.P."/>
            <person name="Chaudhry V."/>
            <person name="Patil P.B."/>
        </authorList>
    </citation>
    <scope>NUCLEOTIDE SEQUENCE [LARGE SCALE GENOMIC DNA]</scope>
    <source>
        <strain evidence="2 3">NS355</strain>
    </source>
</reference>
<evidence type="ECO:0000313" key="2">
    <source>
        <dbReference type="EMBL" id="KTW01046.1"/>
    </source>
</evidence>
<accession>A0A147IYZ3</accession>
<evidence type="ECO:0008006" key="4">
    <source>
        <dbReference type="Google" id="ProtNLM"/>
    </source>
</evidence>
<evidence type="ECO:0000256" key="1">
    <source>
        <dbReference type="SAM" id="MobiDB-lite"/>
    </source>
</evidence>
<dbReference type="PATRIC" id="fig|172044.3.peg.2733"/>
<dbReference type="EMBL" id="LDTF01000007">
    <property type="protein sequence ID" value="KTW01046.1"/>
    <property type="molecule type" value="Genomic_DNA"/>
</dbReference>
<feature type="compositionally biased region" description="Basic and acidic residues" evidence="1">
    <location>
        <begin position="422"/>
        <end position="435"/>
    </location>
</feature>
<comment type="caution">
    <text evidence="2">The sequence shown here is derived from an EMBL/GenBank/DDBJ whole genome shotgun (WGS) entry which is preliminary data.</text>
</comment>
<protein>
    <recommendedName>
        <fullName evidence="4">DUF1983 domain-containing protein</fullName>
    </recommendedName>
</protein>
<evidence type="ECO:0000313" key="3">
    <source>
        <dbReference type="Proteomes" id="UP000073923"/>
    </source>
</evidence>
<feature type="region of interest" description="Disordered" evidence="1">
    <location>
        <begin position="411"/>
        <end position="443"/>
    </location>
</feature>
<dbReference type="AlphaFoldDB" id="A0A147IYZ3"/>